<evidence type="ECO:0000256" key="3">
    <source>
        <dbReference type="ARBA" id="ARBA00022679"/>
    </source>
</evidence>
<evidence type="ECO:0000256" key="2">
    <source>
        <dbReference type="ARBA" id="ARBA00010441"/>
    </source>
</evidence>
<gene>
    <name evidence="7" type="ORF">ACA1_170810</name>
</gene>
<evidence type="ECO:0000313" key="7">
    <source>
        <dbReference type="EMBL" id="ELR24540.1"/>
    </source>
</evidence>
<dbReference type="GO" id="GO:0008654">
    <property type="term" value="P:phospholipid biosynthetic process"/>
    <property type="evidence" value="ECO:0007669"/>
    <property type="project" value="InterPro"/>
</dbReference>
<dbReference type="VEuPathDB" id="AmoebaDB:ACA1_170810"/>
<feature type="transmembrane region" description="Helical" evidence="6">
    <location>
        <begin position="48"/>
        <end position="69"/>
    </location>
</feature>
<comment type="subcellular location">
    <subcellularLocation>
        <location evidence="1">Membrane</location>
    </subcellularLocation>
</comment>
<dbReference type="Gene3D" id="1.20.120.1760">
    <property type="match status" value="1"/>
</dbReference>
<organism evidence="7 8">
    <name type="scientific">Acanthamoeba castellanii (strain ATCC 30010 / Neff)</name>
    <dbReference type="NCBI Taxonomy" id="1257118"/>
    <lineage>
        <taxon>Eukaryota</taxon>
        <taxon>Amoebozoa</taxon>
        <taxon>Discosea</taxon>
        <taxon>Longamoebia</taxon>
        <taxon>Centramoebida</taxon>
        <taxon>Acanthamoebidae</taxon>
        <taxon>Acanthamoeba</taxon>
    </lineage>
</organism>
<dbReference type="EMBL" id="KB007811">
    <property type="protein sequence ID" value="ELR24540.1"/>
    <property type="molecule type" value="Genomic_DNA"/>
</dbReference>
<dbReference type="AlphaFoldDB" id="L8HH92"/>
<keyword evidence="6" id="KW-0812">Transmembrane</keyword>
<keyword evidence="8" id="KW-1185">Reference proteome</keyword>
<keyword evidence="6" id="KW-1133">Transmembrane helix</keyword>
<dbReference type="KEGG" id="acan:ACA1_170810"/>
<dbReference type="PANTHER" id="PTHR10414">
    <property type="entry name" value="ETHANOLAMINEPHOSPHOTRANSFERASE"/>
    <property type="match status" value="1"/>
</dbReference>
<feature type="transmembrane region" description="Helical" evidence="6">
    <location>
        <begin position="179"/>
        <end position="196"/>
    </location>
</feature>
<feature type="transmembrane region" description="Helical" evidence="6">
    <location>
        <begin position="75"/>
        <end position="93"/>
    </location>
</feature>
<evidence type="ECO:0000256" key="5">
    <source>
        <dbReference type="RuleBase" id="RU003750"/>
    </source>
</evidence>
<protein>
    <submittedName>
        <fullName evidence="7">CDPalcohol phosphatidyltransferase superfamily protein</fullName>
    </submittedName>
</protein>
<dbReference type="OMA" id="GMWMYST"/>
<dbReference type="PIRSF" id="PIRSF015665">
    <property type="entry name" value="CHOPT"/>
    <property type="match status" value="1"/>
</dbReference>
<evidence type="ECO:0000256" key="6">
    <source>
        <dbReference type="SAM" id="Phobius"/>
    </source>
</evidence>
<proteinExistence type="inferred from homology"/>
<evidence type="ECO:0000256" key="1">
    <source>
        <dbReference type="ARBA" id="ARBA00004370"/>
    </source>
</evidence>
<name>L8HH92_ACACF</name>
<feature type="transmembrane region" description="Helical" evidence="6">
    <location>
        <begin position="318"/>
        <end position="341"/>
    </location>
</feature>
<dbReference type="PANTHER" id="PTHR10414:SF37">
    <property type="entry name" value="BB IN A BOXCAR, ISOFORM C"/>
    <property type="match status" value="1"/>
</dbReference>
<accession>L8HH92</accession>
<feature type="transmembrane region" description="Helical" evidence="6">
    <location>
        <begin position="256"/>
        <end position="273"/>
    </location>
</feature>
<feature type="transmembrane region" description="Helical" evidence="6">
    <location>
        <begin position="347"/>
        <end position="366"/>
    </location>
</feature>
<dbReference type="Proteomes" id="UP000011083">
    <property type="component" value="Unassembled WGS sequence"/>
</dbReference>
<dbReference type="InterPro" id="IPR000462">
    <property type="entry name" value="CDP-OH_P_trans"/>
</dbReference>
<dbReference type="GO" id="GO:0016020">
    <property type="term" value="C:membrane"/>
    <property type="evidence" value="ECO:0007669"/>
    <property type="project" value="UniProtKB-SubCell"/>
</dbReference>
<reference evidence="7 8" key="1">
    <citation type="journal article" date="2013" name="Genome Biol.">
        <title>Genome of Acanthamoeba castellanii highlights extensive lateral gene transfer and early evolution of tyrosine kinase signaling.</title>
        <authorList>
            <person name="Clarke M."/>
            <person name="Lohan A.J."/>
            <person name="Liu B."/>
            <person name="Lagkouvardos I."/>
            <person name="Roy S."/>
            <person name="Zafar N."/>
            <person name="Bertelli C."/>
            <person name="Schilde C."/>
            <person name="Kianianmomeni A."/>
            <person name="Burglin T.R."/>
            <person name="Frech C."/>
            <person name="Turcotte B."/>
            <person name="Kopec K.O."/>
            <person name="Synnott J.M."/>
            <person name="Choo C."/>
            <person name="Paponov I."/>
            <person name="Finkler A."/>
            <person name="Soon Heng Tan C."/>
            <person name="Hutchins A.P."/>
            <person name="Weinmeier T."/>
            <person name="Rattei T."/>
            <person name="Chu J.S."/>
            <person name="Gimenez G."/>
            <person name="Irimia M."/>
            <person name="Rigden D.J."/>
            <person name="Fitzpatrick D.A."/>
            <person name="Lorenzo-Morales J."/>
            <person name="Bateman A."/>
            <person name="Chiu C.H."/>
            <person name="Tang P."/>
            <person name="Hegemann P."/>
            <person name="Fromm H."/>
            <person name="Raoult D."/>
            <person name="Greub G."/>
            <person name="Miranda-Saavedra D."/>
            <person name="Chen N."/>
            <person name="Nash P."/>
            <person name="Ginger M.L."/>
            <person name="Horn M."/>
            <person name="Schaap P."/>
            <person name="Caler L."/>
            <person name="Loftus B."/>
        </authorList>
    </citation>
    <scope>NUCLEOTIDE SEQUENCE [LARGE SCALE GENOMIC DNA]</scope>
    <source>
        <strain evidence="7 8">Neff</strain>
    </source>
</reference>
<dbReference type="RefSeq" id="XP_004356440.1">
    <property type="nucleotide sequence ID" value="XM_004356387.1"/>
</dbReference>
<dbReference type="Pfam" id="PF01066">
    <property type="entry name" value="CDP-OH_P_transf"/>
    <property type="match status" value="1"/>
</dbReference>
<dbReference type="STRING" id="1257118.L8HH92"/>
<comment type="similarity">
    <text evidence="2 5">Belongs to the CDP-alcohol phosphatidyltransferase class-I family.</text>
</comment>
<dbReference type="GO" id="GO:0016780">
    <property type="term" value="F:phosphotransferase activity, for other substituted phosphate groups"/>
    <property type="evidence" value="ECO:0007669"/>
    <property type="project" value="InterPro"/>
</dbReference>
<sequence length="389" mass="43642">MHISSEHLGNLHKYKYSVIDVSPLSIYVLQPYWNYSIRFVPHWIAPNLVTLFGFFGLLANYLVVAYHLPLMEGPAPAWVFALSALAIEWYSLLDNLDGRQARRTGTSSPLGELFDHGCDCLAVAVGACTASCIYQFGTFYSMLELVTMSAAFWLASWEEYHTGTFFLGFFNGPTEGLKILLFSYLWTAFAGPQFWLQNWKAVLPFALPGEWPDWEVRTVCVFLSVTPMLVTFYYNIKSVLAHKAKTNQPVGPALKGVATFFIYWAMVALWYTASRSLWSAHPHALQMAVGIGFGEMSSRLILSHLCKMEYALLQRPMLPLALAVLCSLSPHVLPASLGVAIDEELVMWAYLAITIVGFVHYAWTIVNEITAFLGISCLSIPKAKWYKGQ</sequence>
<evidence type="ECO:0000313" key="8">
    <source>
        <dbReference type="Proteomes" id="UP000011083"/>
    </source>
</evidence>
<evidence type="ECO:0000256" key="4">
    <source>
        <dbReference type="ARBA" id="ARBA00023136"/>
    </source>
</evidence>
<dbReference type="GeneID" id="14925557"/>
<feature type="transmembrane region" description="Helical" evidence="6">
    <location>
        <begin position="285"/>
        <end position="306"/>
    </location>
</feature>
<dbReference type="OrthoDB" id="196717at2759"/>
<feature type="transmembrane region" description="Helical" evidence="6">
    <location>
        <begin position="216"/>
        <end position="236"/>
    </location>
</feature>
<dbReference type="PROSITE" id="PS00379">
    <property type="entry name" value="CDP_ALCOHOL_P_TRANSF"/>
    <property type="match status" value="1"/>
</dbReference>
<keyword evidence="4 6" id="KW-0472">Membrane</keyword>
<keyword evidence="3 5" id="KW-0808">Transferase</keyword>
<dbReference type="InterPro" id="IPR048254">
    <property type="entry name" value="CDP_ALCOHOL_P_TRANSF_CS"/>
</dbReference>
<dbReference type="InterPro" id="IPR014472">
    <property type="entry name" value="CHOPT"/>
</dbReference>
<dbReference type="InterPro" id="IPR043130">
    <property type="entry name" value="CDP-OH_PTrfase_TM_dom"/>
</dbReference>